<name>A0A562XLQ6_CAMHY</name>
<protein>
    <recommendedName>
        <fullName evidence="3">WG repeat-containing protein</fullName>
    </recommendedName>
</protein>
<dbReference type="Proteomes" id="UP000321812">
    <property type="component" value="Unassembled WGS sequence"/>
</dbReference>
<organism evidence="1 2">
    <name type="scientific">Campylobacter hyointestinalis</name>
    <dbReference type="NCBI Taxonomy" id="198"/>
    <lineage>
        <taxon>Bacteria</taxon>
        <taxon>Pseudomonadati</taxon>
        <taxon>Campylobacterota</taxon>
        <taxon>Epsilonproteobacteria</taxon>
        <taxon>Campylobacterales</taxon>
        <taxon>Campylobacteraceae</taxon>
        <taxon>Campylobacter</taxon>
    </lineage>
</organism>
<comment type="caution">
    <text evidence="1">The sequence shown here is derived from an EMBL/GenBank/DDBJ whole genome shotgun (WGS) entry which is preliminary data.</text>
</comment>
<dbReference type="AlphaFoldDB" id="A0A562XLQ6"/>
<dbReference type="RefSeq" id="WP_147496845.1">
    <property type="nucleotide sequence ID" value="NZ_VOAP01000003.1"/>
</dbReference>
<proteinExistence type="predicted"/>
<evidence type="ECO:0000313" key="2">
    <source>
        <dbReference type="Proteomes" id="UP000321812"/>
    </source>
</evidence>
<dbReference type="EMBL" id="VOAP01000003">
    <property type="protein sequence ID" value="TWO22596.1"/>
    <property type="molecule type" value="Genomic_DNA"/>
</dbReference>
<evidence type="ECO:0000313" key="1">
    <source>
        <dbReference type="EMBL" id="TWO22596.1"/>
    </source>
</evidence>
<reference evidence="1 2" key="1">
    <citation type="submission" date="2019-07" db="EMBL/GenBank/DDBJ databases">
        <title>Rapid identification of Enteric Bacteria from Whole Genome Sequences (WGS) using Average Nucleotide Identity (ANI).</title>
        <authorList>
            <person name="Lane C."/>
        </authorList>
    </citation>
    <scope>NUCLEOTIDE SEQUENCE [LARGE SCALE GENOMIC DNA]</scope>
    <source>
        <strain evidence="1 2">D2411</strain>
    </source>
</reference>
<evidence type="ECO:0008006" key="3">
    <source>
        <dbReference type="Google" id="ProtNLM"/>
    </source>
</evidence>
<sequence>MSINNLDVFYHVFKINRIFKVASTIEGKRQRFIWNLPNGCERYINIEIKSSKKTDSLTIEDDESNKSLKCLYYEIELPAENGKDKVTGYYFDQCGNLKSKNIKLDLMKRALSAKNIDLDEYYSDSSSIEIITTSLGYNLEGLPESCQKGKGEFFKCIDPFTQMYLLKYGDKIKARCYVWNEGTITFMSREGGYTNDKKLADRIYAVDGYWKEEMIKRLKEEGIDFIWSEEQNYISITDSYLAYVNIEEIRDLIKTHIEENKVPWLDSFNQYCSATNKLYIYDWKCCGYSVDENEFDSGLSNYVFLTQDGSAFITPNLVYDDFTGDMIPEDDAVYVDVGNWIGTTSSENATYSNYHSGYILDRDCYEMIVGDEIDYTYEGSGLLLADIEGKAYLISELDSYSA</sequence>
<gene>
    <name evidence="1" type="ORF">YZ82_01390</name>
</gene>
<accession>A0A562XLQ6</accession>